<name>A0AAV7UU48_PLEWA</name>
<gene>
    <name evidence="2" type="ORF">NDU88_001016</name>
</gene>
<feature type="region of interest" description="Disordered" evidence="1">
    <location>
        <begin position="1"/>
        <end position="78"/>
    </location>
</feature>
<dbReference type="EMBL" id="JANPWB010000004">
    <property type="protein sequence ID" value="KAJ1191700.1"/>
    <property type="molecule type" value="Genomic_DNA"/>
</dbReference>
<evidence type="ECO:0000256" key="1">
    <source>
        <dbReference type="SAM" id="MobiDB-lite"/>
    </source>
</evidence>
<dbReference type="AlphaFoldDB" id="A0AAV7UU48"/>
<proteinExistence type="predicted"/>
<evidence type="ECO:0000313" key="2">
    <source>
        <dbReference type="EMBL" id="KAJ1191700.1"/>
    </source>
</evidence>
<dbReference type="Proteomes" id="UP001066276">
    <property type="component" value="Chromosome 2_2"/>
</dbReference>
<sequence>MNRTSAGGVRAERIPAPLALARGSRNHPALHRPGEGGPGQPVTPRTADPPPFRPFHSPGPLLVRGAPEQAPAPAGHFD</sequence>
<accession>A0AAV7UU48</accession>
<organism evidence="2 3">
    <name type="scientific">Pleurodeles waltl</name>
    <name type="common">Iberian ribbed newt</name>
    <dbReference type="NCBI Taxonomy" id="8319"/>
    <lineage>
        <taxon>Eukaryota</taxon>
        <taxon>Metazoa</taxon>
        <taxon>Chordata</taxon>
        <taxon>Craniata</taxon>
        <taxon>Vertebrata</taxon>
        <taxon>Euteleostomi</taxon>
        <taxon>Amphibia</taxon>
        <taxon>Batrachia</taxon>
        <taxon>Caudata</taxon>
        <taxon>Salamandroidea</taxon>
        <taxon>Salamandridae</taxon>
        <taxon>Pleurodelinae</taxon>
        <taxon>Pleurodeles</taxon>
    </lineage>
</organism>
<protein>
    <submittedName>
        <fullName evidence="2">Uncharacterized protein</fullName>
    </submittedName>
</protein>
<keyword evidence="3" id="KW-1185">Reference proteome</keyword>
<evidence type="ECO:0000313" key="3">
    <source>
        <dbReference type="Proteomes" id="UP001066276"/>
    </source>
</evidence>
<reference evidence="2" key="1">
    <citation type="journal article" date="2022" name="bioRxiv">
        <title>Sequencing and chromosome-scale assembly of the giantPleurodeles waltlgenome.</title>
        <authorList>
            <person name="Brown T."/>
            <person name="Elewa A."/>
            <person name="Iarovenko S."/>
            <person name="Subramanian E."/>
            <person name="Araus A.J."/>
            <person name="Petzold A."/>
            <person name="Susuki M."/>
            <person name="Suzuki K.-i.T."/>
            <person name="Hayashi T."/>
            <person name="Toyoda A."/>
            <person name="Oliveira C."/>
            <person name="Osipova E."/>
            <person name="Leigh N.D."/>
            <person name="Simon A."/>
            <person name="Yun M.H."/>
        </authorList>
    </citation>
    <scope>NUCLEOTIDE SEQUENCE</scope>
    <source>
        <strain evidence="2">20211129_DDA</strain>
        <tissue evidence="2">Liver</tissue>
    </source>
</reference>
<comment type="caution">
    <text evidence="2">The sequence shown here is derived from an EMBL/GenBank/DDBJ whole genome shotgun (WGS) entry which is preliminary data.</text>
</comment>